<dbReference type="GeneID" id="81373059"/>
<keyword evidence="5" id="KW-0472">Membrane</keyword>
<dbReference type="GO" id="GO:0046872">
    <property type="term" value="F:metal ion binding"/>
    <property type="evidence" value="ECO:0007669"/>
    <property type="project" value="UniProtKB-UniRule"/>
</dbReference>
<dbReference type="InterPro" id="IPR008427">
    <property type="entry name" value="Extracellular_membr_CFEM_dom"/>
</dbReference>
<comment type="similarity">
    <text evidence="3">Belongs to the RBT5 family.</text>
</comment>
<keyword evidence="5" id="KW-0336">GPI-anchor</keyword>
<keyword evidence="13" id="KW-1185">Reference proteome</keyword>
<gene>
    <name evidence="12" type="ORF">N7509_009442</name>
</gene>
<accession>A0A9X0B3N8</accession>
<comment type="caution">
    <text evidence="12">The sequence shown here is derived from an EMBL/GenBank/DDBJ whole genome shotgun (WGS) entry which is preliminary data.</text>
</comment>
<evidence type="ECO:0000256" key="9">
    <source>
        <dbReference type="PROSITE-ProRule" id="PRU01356"/>
    </source>
</evidence>
<keyword evidence="5" id="KW-0325">Glycoprotein</keyword>
<dbReference type="GO" id="GO:0005576">
    <property type="term" value="C:extracellular region"/>
    <property type="evidence" value="ECO:0007669"/>
    <property type="project" value="UniProtKB-SubCell"/>
</dbReference>
<dbReference type="AlphaFoldDB" id="A0A9X0B3N8"/>
<comment type="subcellular location">
    <subcellularLocation>
        <location evidence="1">Membrane</location>
        <topology evidence="1">Lipid-anchor</topology>
        <topology evidence="1">GPI-anchor</topology>
    </subcellularLocation>
    <subcellularLocation>
        <location evidence="2">Secreted</location>
    </subcellularLocation>
</comment>
<keyword evidence="4" id="KW-0964">Secreted</keyword>
<dbReference type="GO" id="GO:0098552">
    <property type="term" value="C:side of membrane"/>
    <property type="evidence" value="ECO:0007669"/>
    <property type="project" value="UniProtKB-KW"/>
</dbReference>
<comment type="caution">
    <text evidence="9">Lacks conserved residue(s) required for the propagation of feature annotation.</text>
</comment>
<dbReference type="SMART" id="SM00747">
    <property type="entry name" value="CFEM"/>
    <property type="match status" value="1"/>
</dbReference>
<keyword evidence="6 10" id="KW-0732">Signal</keyword>
<evidence type="ECO:0000256" key="8">
    <source>
        <dbReference type="ARBA" id="ARBA00023288"/>
    </source>
</evidence>
<dbReference type="RefSeq" id="XP_056484699.1">
    <property type="nucleotide sequence ID" value="XM_056634079.1"/>
</dbReference>
<evidence type="ECO:0000256" key="5">
    <source>
        <dbReference type="ARBA" id="ARBA00022622"/>
    </source>
</evidence>
<keyword evidence="7 9" id="KW-1015">Disulfide bond</keyword>
<feature type="chain" id="PRO_5040829182" description="CFEM domain-containing protein" evidence="10">
    <location>
        <begin position="19"/>
        <end position="97"/>
    </location>
</feature>
<feature type="binding site" description="axial binding residue" evidence="9">
    <location>
        <position position="52"/>
    </location>
    <ligand>
        <name>heme</name>
        <dbReference type="ChEBI" id="CHEBI:30413"/>
    </ligand>
    <ligandPart>
        <name>Fe</name>
        <dbReference type="ChEBI" id="CHEBI:18248"/>
    </ligandPart>
</feature>
<reference evidence="12" key="1">
    <citation type="submission" date="2022-12" db="EMBL/GenBank/DDBJ databases">
        <authorList>
            <person name="Petersen C."/>
        </authorList>
    </citation>
    <scope>NUCLEOTIDE SEQUENCE</scope>
    <source>
        <strain evidence="12">IBT 29677</strain>
    </source>
</reference>
<evidence type="ECO:0000256" key="2">
    <source>
        <dbReference type="ARBA" id="ARBA00004613"/>
    </source>
</evidence>
<evidence type="ECO:0000313" key="12">
    <source>
        <dbReference type="EMBL" id="KAJ5386901.1"/>
    </source>
</evidence>
<dbReference type="EMBL" id="JAPZBU010000009">
    <property type="protein sequence ID" value="KAJ5386901.1"/>
    <property type="molecule type" value="Genomic_DNA"/>
</dbReference>
<protein>
    <recommendedName>
        <fullName evidence="11">CFEM domain-containing protein</fullName>
    </recommendedName>
</protein>
<evidence type="ECO:0000256" key="10">
    <source>
        <dbReference type="SAM" id="SignalP"/>
    </source>
</evidence>
<evidence type="ECO:0000256" key="1">
    <source>
        <dbReference type="ARBA" id="ARBA00004589"/>
    </source>
</evidence>
<dbReference type="Proteomes" id="UP001147747">
    <property type="component" value="Unassembled WGS sequence"/>
</dbReference>
<dbReference type="Pfam" id="PF05730">
    <property type="entry name" value="CFEM"/>
    <property type="match status" value="1"/>
</dbReference>
<feature type="disulfide bond" evidence="9">
    <location>
        <begin position="57"/>
        <end position="90"/>
    </location>
</feature>
<feature type="domain" description="CFEM" evidence="11">
    <location>
        <begin position="5"/>
        <end position="97"/>
    </location>
</feature>
<keyword evidence="9" id="KW-0349">Heme</keyword>
<organism evidence="12 13">
    <name type="scientific">Penicillium cosmopolitanum</name>
    <dbReference type="NCBI Taxonomy" id="1131564"/>
    <lineage>
        <taxon>Eukaryota</taxon>
        <taxon>Fungi</taxon>
        <taxon>Dikarya</taxon>
        <taxon>Ascomycota</taxon>
        <taxon>Pezizomycotina</taxon>
        <taxon>Eurotiomycetes</taxon>
        <taxon>Eurotiomycetidae</taxon>
        <taxon>Eurotiales</taxon>
        <taxon>Aspergillaceae</taxon>
        <taxon>Penicillium</taxon>
    </lineage>
</organism>
<keyword evidence="8" id="KW-0449">Lipoprotein</keyword>
<sequence length="97" mass="10144">MKLSIFVPLAAFLSFVAAEASGSTVDPDKISNCLFRCLSEAASVAGCISAYDNKCTCPSPAFKDTLTICLKDACTPEDAQVAGELHVERCGTPAPQL</sequence>
<reference evidence="12" key="2">
    <citation type="journal article" date="2023" name="IMA Fungus">
        <title>Comparative genomic study of the Penicillium genus elucidates a diverse pangenome and 15 lateral gene transfer events.</title>
        <authorList>
            <person name="Petersen C."/>
            <person name="Sorensen T."/>
            <person name="Nielsen M.R."/>
            <person name="Sondergaard T.E."/>
            <person name="Sorensen J.L."/>
            <person name="Fitzpatrick D.A."/>
            <person name="Frisvad J.C."/>
            <person name="Nielsen K.L."/>
        </authorList>
    </citation>
    <scope>NUCLEOTIDE SEQUENCE</scope>
    <source>
        <strain evidence="12">IBT 29677</strain>
    </source>
</reference>
<evidence type="ECO:0000256" key="4">
    <source>
        <dbReference type="ARBA" id="ARBA00022525"/>
    </source>
</evidence>
<name>A0A9X0B3N8_9EURO</name>
<evidence type="ECO:0000259" key="11">
    <source>
        <dbReference type="PROSITE" id="PS52012"/>
    </source>
</evidence>
<evidence type="ECO:0000256" key="7">
    <source>
        <dbReference type="ARBA" id="ARBA00023157"/>
    </source>
</evidence>
<feature type="signal peptide" evidence="10">
    <location>
        <begin position="1"/>
        <end position="18"/>
    </location>
</feature>
<proteinExistence type="inferred from homology"/>
<keyword evidence="9" id="KW-0479">Metal-binding</keyword>
<keyword evidence="9" id="KW-0408">Iron</keyword>
<evidence type="ECO:0000256" key="3">
    <source>
        <dbReference type="ARBA" id="ARBA00010031"/>
    </source>
</evidence>
<dbReference type="PROSITE" id="PS52012">
    <property type="entry name" value="CFEM"/>
    <property type="match status" value="1"/>
</dbReference>
<dbReference type="OrthoDB" id="4505683at2759"/>
<evidence type="ECO:0000256" key="6">
    <source>
        <dbReference type="ARBA" id="ARBA00022729"/>
    </source>
</evidence>
<evidence type="ECO:0000313" key="13">
    <source>
        <dbReference type="Proteomes" id="UP001147747"/>
    </source>
</evidence>